<organism evidence="1 2">
    <name type="scientific">Malus domestica</name>
    <name type="common">Apple</name>
    <name type="synonym">Pyrus malus</name>
    <dbReference type="NCBI Taxonomy" id="3750"/>
    <lineage>
        <taxon>Eukaryota</taxon>
        <taxon>Viridiplantae</taxon>
        <taxon>Streptophyta</taxon>
        <taxon>Embryophyta</taxon>
        <taxon>Tracheophyta</taxon>
        <taxon>Spermatophyta</taxon>
        <taxon>Magnoliopsida</taxon>
        <taxon>eudicotyledons</taxon>
        <taxon>Gunneridae</taxon>
        <taxon>Pentapetalae</taxon>
        <taxon>rosids</taxon>
        <taxon>fabids</taxon>
        <taxon>Rosales</taxon>
        <taxon>Rosaceae</taxon>
        <taxon>Amygdaloideae</taxon>
        <taxon>Maleae</taxon>
        <taxon>Malus</taxon>
    </lineage>
</organism>
<dbReference type="GO" id="GO:0010190">
    <property type="term" value="P:cytochrome b6f complex assembly"/>
    <property type="evidence" value="ECO:0007669"/>
    <property type="project" value="InterPro"/>
</dbReference>
<dbReference type="AlphaFoldDB" id="A0A498HQ23"/>
<reference evidence="1 2" key="1">
    <citation type="submission" date="2018-10" db="EMBL/GenBank/DDBJ databases">
        <title>A high-quality apple genome assembly.</title>
        <authorList>
            <person name="Hu J."/>
        </authorList>
    </citation>
    <scope>NUCLEOTIDE SEQUENCE [LARGE SCALE GENOMIC DNA]</scope>
    <source>
        <strain evidence="2">cv. HFTH1</strain>
        <tissue evidence="1">Young leaf</tissue>
    </source>
</reference>
<comment type="caution">
    <text evidence="1">The sequence shown here is derived from an EMBL/GenBank/DDBJ whole genome shotgun (WGS) entry which is preliminary data.</text>
</comment>
<dbReference type="Pfam" id="PF11152">
    <property type="entry name" value="CCB2_CCB4"/>
    <property type="match status" value="1"/>
</dbReference>
<dbReference type="Proteomes" id="UP000290289">
    <property type="component" value="Chromosome 16"/>
</dbReference>
<protein>
    <submittedName>
        <fullName evidence="1">Uncharacterized protein</fullName>
    </submittedName>
</protein>
<evidence type="ECO:0000313" key="2">
    <source>
        <dbReference type="Proteomes" id="UP000290289"/>
    </source>
</evidence>
<dbReference type="InterPro" id="IPR044970">
    <property type="entry name" value="CCB2"/>
</dbReference>
<name>A0A498HQ23_MALDO</name>
<dbReference type="EMBL" id="RDQH01000342">
    <property type="protein sequence ID" value="RXH71517.1"/>
    <property type="molecule type" value="Genomic_DNA"/>
</dbReference>
<gene>
    <name evidence="1" type="ORF">DVH24_018872</name>
</gene>
<accession>A0A498HQ23</accession>
<proteinExistence type="predicted"/>
<evidence type="ECO:0000313" key="1">
    <source>
        <dbReference type="EMBL" id="RXH71517.1"/>
    </source>
</evidence>
<sequence>MLPQGTCSLLVQPILQVQHSSDDEIQKVEGFVLLASSMGYACSDKDRAWIGALTNKIRGISFVGTNCCVGIHIRFE</sequence>
<keyword evidence="2" id="KW-1185">Reference proteome</keyword>
<dbReference type="PANTHER" id="PTHR36403:SF1">
    <property type="entry name" value="PROTEIN COFACTOR ASSEMBLY OF COMPLEX C SUBUNIT B CCB2, CHLOROPLASTIC"/>
    <property type="match status" value="1"/>
</dbReference>
<dbReference type="PANTHER" id="PTHR36403">
    <property type="entry name" value="PROTEIN COFACTOR ASSEMBLY OF COMPLEX C SUBUNIT B CCB2, CHLOROPLASTIC"/>
    <property type="match status" value="1"/>
</dbReference>
<dbReference type="InterPro" id="IPR021325">
    <property type="entry name" value="CCB2/CCB4"/>
</dbReference>
<dbReference type="STRING" id="3750.A0A498HQ23"/>